<evidence type="ECO:0000313" key="3">
    <source>
        <dbReference type="Proteomes" id="UP001296706"/>
    </source>
</evidence>
<proteinExistence type="predicted"/>
<dbReference type="Gene3D" id="1.10.1660.10">
    <property type="match status" value="1"/>
</dbReference>
<evidence type="ECO:0000259" key="1">
    <source>
        <dbReference type="Pfam" id="PF13411"/>
    </source>
</evidence>
<dbReference type="InterPro" id="IPR000551">
    <property type="entry name" value="MerR-type_HTH_dom"/>
</dbReference>
<dbReference type="EMBL" id="JAAXKY010000063">
    <property type="protein sequence ID" value="NMH79274.1"/>
    <property type="molecule type" value="Genomic_DNA"/>
</dbReference>
<comment type="caution">
    <text evidence="2">The sequence shown here is derived from an EMBL/GenBank/DDBJ whole genome shotgun (WGS) entry which is preliminary data.</text>
</comment>
<dbReference type="SUPFAM" id="SSF46955">
    <property type="entry name" value="Putative DNA-binding domain"/>
    <property type="match status" value="1"/>
</dbReference>
<dbReference type="RefSeq" id="WP_169397339.1">
    <property type="nucleotide sequence ID" value="NZ_BAAAJH010000004.1"/>
</dbReference>
<reference evidence="2 3" key="1">
    <citation type="submission" date="2020-04" db="EMBL/GenBank/DDBJ databases">
        <authorList>
            <person name="Klaysubun C."/>
            <person name="Duangmal K."/>
            <person name="Lipun K."/>
        </authorList>
    </citation>
    <scope>NUCLEOTIDE SEQUENCE [LARGE SCALE GENOMIC DNA]</scope>
    <source>
        <strain evidence="2 3">JCM 11839</strain>
    </source>
</reference>
<gene>
    <name evidence="2" type="ORF">HF577_19535</name>
</gene>
<name>A0ABX1RI33_9PSEU</name>
<organism evidence="2 3">
    <name type="scientific">Pseudonocardia xinjiangensis</name>
    <dbReference type="NCBI Taxonomy" id="75289"/>
    <lineage>
        <taxon>Bacteria</taxon>
        <taxon>Bacillati</taxon>
        <taxon>Actinomycetota</taxon>
        <taxon>Actinomycetes</taxon>
        <taxon>Pseudonocardiales</taxon>
        <taxon>Pseudonocardiaceae</taxon>
        <taxon>Pseudonocardia</taxon>
    </lineage>
</organism>
<feature type="domain" description="HTH merR-type" evidence="1">
    <location>
        <begin position="14"/>
        <end position="56"/>
    </location>
</feature>
<keyword evidence="3" id="KW-1185">Reference proteome</keyword>
<protein>
    <submittedName>
        <fullName evidence="2">MerR family transcriptional regulator</fullName>
    </submittedName>
</protein>
<dbReference type="Proteomes" id="UP001296706">
    <property type="component" value="Unassembled WGS sequence"/>
</dbReference>
<evidence type="ECO:0000313" key="2">
    <source>
        <dbReference type="EMBL" id="NMH79274.1"/>
    </source>
</evidence>
<dbReference type="Pfam" id="PF13411">
    <property type="entry name" value="MerR_1"/>
    <property type="match status" value="1"/>
</dbReference>
<accession>A0ABX1RI33</accession>
<dbReference type="InterPro" id="IPR009061">
    <property type="entry name" value="DNA-bd_dom_put_sf"/>
</dbReference>
<sequence>MPPKERRPRLLLTSELAEELGVSARLIQQYRQDGILTPTMETPKGHARWDLEDVRTQLRALRKRTGD</sequence>